<dbReference type="HOGENOM" id="CLU_2980058_0_0_1"/>
<name>A0A0C3P0I9_PISTI</name>
<dbReference type="InParanoid" id="A0A0C3P0I9"/>
<dbReference type="Proteomes" id="UP000054217">
    <property type="component" value="Unassembled WGS sequence"/>
</dbReference>
<keyword evidence="2" id="KW-1185">Reference proteome</keyword>
<dbReference type="AlphaFoldDB" id="A0A0C3P0I9"/>
<protein>
    <submittedName>
        <fullName evidence="1">Uncharacterized protein</fullName>
    </submittedName>
</protein>
<organism evidence="1 2">
    <name type="scientific">Pisolithus tinctorius Marx 270</name>
    <dbReference type="NCBI Taxonomy" id="870435"/>
    <lineage>
        <taxon>Eukaryota</taxon>
        <taxon>Fungi</taxon>
        <taxon>Dikarya</taxon>
        <taxon>Basidiomycota</taxon>
        <taxon>Agaricomycotina</taxon>
        <taxon>Agaricomycetes</taxon>
        <taxon>Agaricomycetidae</taxon>
        <taxon>Boletales</taxon>
        <taxon>Sclerodermatineae</taxon>
        <taxon>Pisolithaceae</taxon>
        <taxon>Pisolithus</taxon>
    </lineage>
</organism>
<accession>A0A0C3P0I9</accession>
<reference evidence="1 2" key="1">
    <citation type="submission" date="2014-04" db="EMBL/GenBank/DDBJ databases">
        <authorList>
            <consortium name="DOE Joint Genome Institute"/>
            <person name="Kuo A."/>
            <person name="Kohler A."/>
            <person name="Costa M.D."/>
            <person name="Nagy L.G."/>
            <person name="Floudas D."/>
            <person name="Copeland A."/>
            <person name="Barry K.W."/>
            <person name="Cichocki N."/>
            <person name="Veneault-Fourrey C."/>
            <person name="LaButti K."/>
            <person name="Lindquist E.A."/>
            <person name="Lipzen A."/>
            <person name="Lundell T."/>
            <person name="Morin E."/>
            <person name="Murat C."/>
            <person name="Sun H."/>
            <person name="Tunlid A."/>
            <person name="Henrissat B."/>
            <person name="Grigoriev I.V."/>
            <person name="Hibbett D.S."/>
            <person name="Martin F."/>
            <person name="Nordberg H.P."/>
            <person name="Cantor M.N."/>
            <person name="Hua S.X."/>
        </authorList>
    </citation>
    <scope>NUCLEOTIDE SEQUENCE [LARGE SCALE GENOMIC DNA]</scope>
    <source>
        <strain evidence="1 2">Marx 270</strain>
    </source>
</reference>
<evidence type="ECO:0000313" key="1">
    <source>
        <dbReference type="EMBL" id="KIO06610.1"/>
    </source>
</evidence>
<sequence>MKSSIRPFSLNPLLCLWNLVILPRDRDTTRIPFPSQLRGLVHRDQCVFASTDRGGIPM</sequence>
<dbReference type="EMBL" id="KN831962">
    <property type="protein sequence ID" value="KIO06610.1"/>
    <property type="molecule type" value="Genomic_DNA"/>
</dbReference>
<evidence type="ECO:0000313" key="2">
    <source>
        <dbReference type="Proteomes" id="UP000054217"/>
    </source>
</evidence>
<proteinExistence type="predicted"/>
<gene>
    <name evidence="1" type="ORF">M404DRAFT_998739</name>
</gene>
<reference evidence="2" key="2">
    <citation type="submission" date="2015-01" db="EMBL/GenBank/DDBJ databases">
        <title>Evolutionary Origins and Diversification of the Mycorrhizal Mutualists.</title>
        <authorList>
            <consortium name="DOE Joint Genome Institute"/>
            <consortium name="Mycorrhizal Genomics Consortium"/>
            <person name="Kohler A."/>
            <person name="Kuo A."/>
            <person name="Nagy L.G."/>
            <person name="Floudas D."/>
            <person name="Copeland A."/>
            <person name="Barry K.W."/>
            <person name="Cichocki N."/>
            <person name="Veneault-Fourrey C."/>
            <person name="LaButti K."/>
            <person name="Lindquist E.A."/>
            <person name="Lipzen A."/>
            <person name="Lundell T."/>
            <person name="Morin E."/>
            <person name="Murat C."/>
            <person name="Riley R."/>
            <person name="Ohm R."/>
            <person name="Sun H."/>
            <person name="Tunlid A."/>
            <person name="Henrissat B."/>
            <person name="Grigoriev I.V."/>
            <person name="Hibbett D.S."/>
            <person name="Martin F."/>
        </authorList>
    </citation>
    <scope>NUCLEOTIDE SEQUENCE [LARGE SCALE GENOMIC DNA]</scope>
    <source>
        <strain evidence="2">Marx 270</strain>
    </source>
</reference>